<reference evidence="1 2" key="1">
    <citation type="submission" date="2020-08" db="EMBL/GenBank/DDBJ databases">
        <title>Genomic Encyclopedia of Type Strains, Phase IV (KMG-IV): sequencing the most valuable type-strain genomes for metagenomic binning, comparative biology and taxonomic classification.</title>
        <authorList>
            <person name="Goeker M."/>
        </authorList>
    </citation>
    <scope>NUCLEOTIDE SEQUENCE [LARGE SCALE GENOMIC DNA]</scope>
    <source>
        <strain evidence="1 2">DSM 105721</strain>
    </source>
</reference>
<proteinExistence type="predicted"/>
<evidence type="ECO:0000313" key="1">
    <source>
        <dbReference type="EMBL" id="MBB4025222.1"/>
    </source>
</evidence>
<dbReference type="Proteomes" id="UP000546007">
    <property type="component" value="Unassembled WGS sequence"/>
</dbReference>
<accession>A0A7W6MXX1</accession>
<name>A0A7W6MXX1_9BACT</name>
<sequence>MEGGLWDTGMCILQYRGVSLLSRVQKNSSFLQELFCINLKYFFISSLLLSF</sequence>
<comment type="caution">
    <text evidence="1">The sequence shown here is derived from an EMBL/GenBank/DDBJ whole genome shotgun (WGS) entry which is preliminary data.</text>
</comment>
<protein>
    <submittedName>
        <fullName evidence="1">Uncharacterized protein</fullName>
    </submittedName>
</protein>
<evidence type="ECO:0000313" key="2">
    <source>
        <dbReference type="Proteomes" id="UP000546007"/>
    </source>
</evidence>
<dbReference type="AlphaFoldDB" id="A0A7W6MXX1"/>
<dbReference type="EMBL" id="JACIES010000002">
    <property type="protein sequence ID" value="MBB4025222.1"/>
    <property type="molecule type" value="Genomic_DNA"/>
</dbReference>
<keyword evidence="2" id="KW-1185">Reference proteome</keyword>
<organism evidence="1 2">
    <name type="scientific">Butyricimonas faecihominis</name>
    <dbReference type="NCBI Taxonomy" id="1472416"/>
    <lineage>
        <taxon>Bacteria</taxon>
        <taxon>Pseudomonadati</taxon>
        <taxon>Bacteroidota</taxon>
        <taxon>Bacteroidia</taxon>
        <taxon>Bacteroidales</taxon>
        <taxon>Odoribacteraceae</taxon>
        <taxon>Butyricimonas</taxon>
    </lineage>
</organism>
<gene>
    <name evidence="1" type="ORF">GGR14_000994</name>
</gene>